<dbReference type="PIRSF" id="PIRSF000808">
    <property type="entry name" value="GalT"/>
    <property type="match status" value="1"/>
</dbReference>
<feature type="active site" description="Tele-UMP-histidine intermediate" evidence="5">
    <location>
        <position position="182"/>
    </location>
</feature>
<comment type="caution">
    <text evidence="8">The sequence shown here is derived from an EMBL/GenBank/DDBJ whole genome shotgun (WGS) entry which is preliminary data.</text>
</comment>
<gene>
    <name evidence="8" type="ORF">A2919_01870</name>
</gene>
<feature type="domain" description="HIT" evidence="7">
    <location>
        <begin position="223"/>
        <end position="312"/>
    </location>
</feature>
<dbReference type="EC" id="2.7.7.12" evidence="4"/>
<evidence type="ECO:0000313" key="9">
    <source>
        <dbReference type="Proteomes" id="UP000178835"/>
    </source>
</evidence>
<dbReference type="Gene3D" id="3.30.428.10">
    <property type="entry name" value="HIT-like"/>
    <property type="match status" value="2"/>
</dbReference>
<name>A0A1G2HDQ1_9BACT</name>
<dbReference type="PANTHER" id="PTHR42763:SF2">
    <property type="entry name" value="ADP-GLUCOSE PHOSPHORYLASE"/>
    <property type="match status" value="1"/>
</dbReference>
<dbReference type="InterPro" id="IPR005849">
    <property type="entry name" value="GalP_Utransf_N"/>
</dbReference>
<dbReference type="SUPFAM" id="SSF54197">
    <property type="entry name" value="HIT-like"/>
    <property type="match status" value="2"/>
</dbReference>
<dbReference type="AlphaFoldDB" id="A0A1G2HDQ1"/>
<feature type="domain" description="Galactose-1-phosphate uridyl transferase N-terminal" evidence="6">
    <location>
        <begin position="14"/>
        <end position="192"/>
    </location>
</feature>
<dbReference type="GO" id="GO:0008270">
    <property type="term" value="F:zinc ion binding"/>
    <property type="evidence" value="ECO:0007669"/>
    <property type="project" value="InterPro"/>
</dbReference>
<evidence type="ECO:0000256" key="4">
    <source>
        <dbReference type="NCBIfam" id="TIGR00209"/>
    </source>
</evidence>
<accession>A0A1G2HDQ1</accession>
<protein>
    <recommendedName>
        <fullName evidence="4">Galactose-1-phosphate uridylyltransferase</fullName>
        <ecNumber evidence="4">2.7.7.12</ecNumber>
    </recommendedName>
</protein>
<dbReference type="NCBIfam" id="TIGR00209">
    <property type="entry name" value="galT_1"/>
    <property type="match status" value="1"/>
</dbReference>
<evidence type="ECO:0000256" key="5">
    <source>
        <dbReference type="PIRSR" id="PIRSR000808-1"/>
    </source>
</evidence>
<organism evidence="8 9">
    <name type="scientific">Candidatus Spechtbacteria bacterium RIFCSPLOWO2_01_FULL_43_12</name>
    <dbReference type="NCBI Taxonomy" id="1802162"/>
    <lineage>
        <taxon>Bacteria</taxon>
        <taxon>Candidatus Spechtiibacteriota</taxon>
    </lineage>
</organism>
<evidence type="ECO:0000313" key="8">
    <source>
        <dbReference type="EMBL" id="OGZ60605.1"/>
    </source>
</evidence>
<sequence length="349" mass="39904">MPKKSGSKKYNISNDHKRVSELRQDLVTGDWIAIATSRARRPQEYAKKGGKELEEDPAKCPFEDPQAHGNAPPLLVYKNKKHPDWSLQVIPNKYPAFTHMEGCGEIYEKGPYLVRDGRGYHEVIITRDHKKHLALLTIANVAEVLTAYKERYNALKGDKCVKYISIFHNHGADAGASLFHPHSQLIAVPFIPSDIHRSLVGSNMYFRKNGECVHCAMIRWEIEDKKRLVFENEMFVAFCPFVSRSAFEIRIFPKDHRAYFENLPDDYISQLADALRATLAKLNKLLNDPAYNFFVHTAPVDGPKYPNYHWHIEVLPKTAVWAGFELGTGMEISTIEPQKAAKFLRDVKI</sequence>
<dbReference type="InterPro" id="IPR053177">
    <property type="entry name" value="ADP-glucose_phosphorylase"/>
</dbReference>
<dbReference type="GO" id="GO:0008108">
    <property type="term" value="F:UDP-glucose:hexose-1-phosphate uridylyltransferase activity"/>
    <property type="evidence" value="ECO:0007669"/>
    <property type="project" value="UniProtKB-UniRule"/>
</dbReference>
<dbReference type="InterPro" id="IPR011146">
    <property type="entry name" value="HIT-like"/>
</dbReference>
<dbReference type="Pfam" id="PF01087">
    <property type="entry name" value="GalP_UDP_transf"/>
    <property type="match status" value="1"/>
</dbReference>
<dbReference type="InterPro" id="IPR036265">
    <property type="entry name" value="HIT-like_sf"/>
</dbReference>
<reference evidence="8 9" key="1">
    <citation type="journal article" date="2016" name="Nat. Commun.">
        <title>Thousands of microbial genomes shed light on interconnected biogeochemical processes in an aquifer system.</title>
        <authorList>
            <person name="Anantharaman K."/>
            <person name="Brown C.T."/>
            <person name="Hug L.A."/>
            <person name="Sharon I."/>
            <person name="Castelle C.J."/>
            <person name="Probst A.J."/>
            <person name="Thomas B.C."/>
            <person name="Singh A."/>
            <person name="Wilkins M.J."/>
            <person name="Karaoz U."/>
            <person name="Brodie E.L."/>
            <person name="Williams K.H."/>
            <person name="Hubbard S.S."/>
            <person name="Banfield J.F."/>
        </authorList>
    </citation>
    <scope>NUCLEOTIDE SEQUENCE [LARGE SCALE GENOMIC DNA]</scope>
</reference>
<dbReference type="PANTHER" id="PTHR42763">
    <property type="entry name" value="ADP-GLUCOSE PHOSPHORYLASE"/>
    <property type="match status" value="1"/>
</dbReference>
<evidence type="ECO:0000256" key="1">
    <source>
        <dbReference type="ARBA" id="ARBA00022679"/>
    </source>
</evidence>
<evidence type="ECO:0000256" key="2">
    <source>
        <dbReference type="ARBA" id="ARBA00022695"/>
    </source>
</evidence>
<dbReference type="InterPro" id="IPR001937">
    <property type="entry name" value="GalP_UDPtransf1"/>
</dbReference>
<evidence type="ECO:0000256" key="3">
    <source>
        <dbReference type="ARBA" id="ARBA00023277"/>
    </source>
</evidence>
<dbReference type="EMBL" id="MHOH01000017">
    <property type="protein sequence ID" value="OGZ60605.1"/>
    <property type="molecule type" value="Genomic_DNA"/>
</dbReference>
<proteinExistence type="predicted"/>
<evidence type="ECO:0000259" key="7">
    <source>
        <dbReference type="Pfam" id="PF01230"/>
    </source>
</evidence>
<keyword evidence="1 8" id="KW-0808">Transferase</keyword>
<keyword evidence="2 8" id="KW-0548">Nucleotidyltransferase</keyword>
<keyword evidence="3" id="KW-0119">Carbohydrate metabolism</keyword>
<evidence type="ECO:0000259" key="6">
    <source>
        <dbReference type="Pfam" id="PF01087"/>
    </source>
</evidence>
<dbReference type="GO" id="GO:0006012">
    <property type="term" value="P:galactose metabolic process"/>
    <property type="evidence" value="ECO:0007669"/>
    <property type="project" value="UniProtKB-UniRule"/>
</dbReference>
<dbReference type="Proteomes" id="UP000178835">
    <property type="component" value="Unassembled WGS sequence"/>
</dbReference>
<dbReference type="Pfam" id="PF01230">
    <property type="entry name" value="HIT"/>
    <property type="match status" value="1"/>
</dbReference>